<organism evidence="10 11">
    <name type="scientific">Lwoffella lincolnii</name>
    <dbReference type="NCBI Taxonomy" id="90241"/>
    <lineage>
        <taxon>Bacteria</taxon>
        <taxon>Pseudomonadati</taxon>
        <taxon>Pseudomonadota</taxon>
        <taxon>Gammaproteobacteria</taxon>
        <taxon>Moraxellales</taxon>
        <taxon>Moraxellaceae</taxon>
        <taxon>Lwoffella</taxon>
    </lineage>
</organism>
<dbReference type="Pfam" id="PF02321">
    <property type="entry name" value="OEP"/>
    <property type="match status" value="1"/>
</dbReference>
<keyword evidence="8" id="KW-0175">Coiled coil</keyword>
<keyword evidence="9" id="KW-0732">Signal</keyword>
<evidence type="ECO:0000256" key="2">
    <source>
        <dbReference type="ARBA" id="ARBA00007613"/>
    </source>
</evidence>
<evidence type="ECO:0000256" key="1">
    <source>
        <dbReference type="ARBA" id="ARBA00004442"/>
    </source>
</evidence>
<comment type="similarity">
    <text evidence="2">Belongs to the outer membrane factor (OMF) (TC 1.B.17) family.</text>
</comment>
<proteinExistence type="inferred from homology"/>
<dbReference type="GO" id="GO:1990281">
    <property type="term" value="C:efflux pump complex"/>
    <property type="evidence" value="ECO:0007669"/>
    <property type="project" value="TreeGrafter"/>
</dbReference>
<dbReference type="Gene3D" id="1.20.1600.10">
    <property type="entry name" value="Outer membrane efflux proteins (OEP)"/>
    <property type="match status" value="1"/>
</dbReference>
<evidence type="ECO:0000256" key="6">
    <source>
        <dbReference type="ARBA" id="ARBA00023136"/>
    </source>
</evidence>
<dbReference type="PANTHER" id="PTHR30026:SF5">
    <property type="entry name" value="ABC-TYPE EFFLUX SYSTEM SECRETIN COMPONENT"/>
    <property type="match status" value="1"/>
</dbReference>
<dbReference type="Proteomes" id="UP000191094">
    <property type="component" value="Unassembled WGS sequence"/>
</dbReference>
<dbReference type="GO" id="GO:0015288">
    <property type="term" value="F:porin activity"/>
    <property type="evidence" value="ECO:0007669"/>
    <property type="project" value="TreeGrafter"/>
</dbReference>
<dbReference type="SUPFAM" id="SSF56954">
    <property type="entry name" value="Outer membrane efflux proteins (OEP)"/>
    <property type="match status" value="1"/>
</dbReference>
<evidence type="ECO:0000256" key="7">
    <source>
        <dbReference type="ARBA" id="ARBA00023237"/>
    </source>
</evidence>
<evidence type="ECO:0000313" key="10">
    <source>
        <dbReference type="EMBL" id="OOS19496.1"/>
    </source>
</evidence>
<keyword evidence="4" id="KW-1134">Transmembrane beta strand</keyword>
<feature type="coiled-coil region" evidence="8">
    <location>
        <begin position="446"/>
        <end position="504"/>
    </location>
</feature>
<dbReference type="InterPro" id="IPR003423">
    <property type="entry name" value="OMP_efflux"/>
</dbReference>
<dbReference type="GO" id="GO:0015562">
    <property type="term" value="F:efflux transmembrane transporter activity"/>
    <property type="evidence" value="ECO:0007669"/>
    <property type="project" value="InterPro"/>
</dbReference>
<gene>
    <name evidence="10" type="ORF">B0682_08805</name>
</gene>
<accession>A0A1T0CAU3</accession>
<keyword evidence="7" id="KW-0998">Cell outer membrane</keyword>
<evidence type="ECO:0000313" key="11">
    <source>
        <dbReference type="Proteomes" id="UP000191094"/>
    </source>
</evidence>
<protein>
    <recommendedName>
        <fullName evidence="12">Transporter</fullName>
    </recommendedName>
</protein>
<dbReference type="InterPro" id="IPR051906">
    <property type="entry name" value="TolC-like"/>
</dbReference>
<evidence type="ECO:0000256" key="5">
    <source>
        <dbReference type="ARBA" id="ARBA00022692"/>
    </source>
</evidence>
<evidence type="ECO:0000256" key="9">
    <source>
        <dbReference type="SAM" id="SignalP"/>
    </source>
</evidence>
<comment type="caution">
    <text evidence="10">The sequence shown here is derived from an EMBL/GenBank/DDBJ whole genome shotgun (WGS) entry which is preliminary data.</text>
</comment>
<feature type="chain" id="PRO_5013159737" description="Transporter" evidence="9">
    <location>
        <begin position="25"/>
        <end position="543"/>
    </location>
</feature>
<evidence type="ECO:0008006" key="12">
    <source>
        <dbReference type="Google" id="ProtNLM"/>
    </source>
</evidence>
<keyword evidence="5" id="KW-0812">Transmembrane</keyword>
<sequence>MARNHTGKYLLIMMGLCCSGWAYADDKMGHDIHGFDAPIEVSSFTPIHESMNEQVKVQISDHIAEHSTHIPSPPTYDIHVPDYLSLSQAQALLLKISPKIAADNALIVSNEQRAKASQSLNKPIIYLGATASHLHLDEHINTQPLKNRLSDGINQQIGQNSQTLPINPSANPSVNIGELLTNPLPDTYALDTDKTRSHANVTLLWSAYDGQRVKSLTQLLNGMTDESRADADISLAEQYTTLTKRYFQVQLAIKAAFLRSQALQAIKETDYAAQRALDMGLISRLERLEAKKALADADYENTKALNDAELAMNALQRLMRTPYPIKPTTPLFISTKPIPKLSYFIEQAKQHHPAFAKVSAKYTQAHALHAMGKAGNKPTVNVFMRAELDKNPNWLVGVSANWKLWGGLDQQLLIQSNLAKLHQAEFSQIDINDNIMLLVEKNWQSLKNAQKNYIALASNIEMAEELVRFRRLGFQEGMNTAVEVMQAEANLEKAKTEQAKTANDYVQALADLMQSCGTPLAFNHHMQTADVKLPVVYLQYQHD</sequence>
<dbReference type="EMBL" id="MUYT01000016">
    <property type="protein sequence ID" value="OOS19496.1"/>
    <property type="molecule type" value="Genomic_DNA"/>
</dbReference>
<keyword evidence="3" id="KW-0813">Transport</keyword>
<evidence type="ECO:0000256" key="8">
    <source>
        <dbReference type="SAM" id="Coils"/>
    </source>
</evidence>
<dbReference type="PANTHER" id="PTHR30026">
    <property type="entry name" value="OUTER MEMBRANE PROTEIN TOLC"/>
    <property type="match status" value="1"/>
</dbReference>
<name>A0A1T0CAU3_9GAMM</name>
<dbReference type="STRING" id="90241.B0682_08805"/>
<comment type="subcellular location">
    <subcellularLocation>
        <location evidence="1">Cell outer membrane</location>
    </subcellularLocation>
</comment>
<dbReference type="GO" id="GO:0009279">
    <property type="term" value="C:cell outer membrane"/>
    <property type="evidence" value="ECO:0007669"/>
    <property type="project" value="UniProtKB-SubCell"/>
</dbReference>
<keyword evidence="6" id="KW-0472">Membrane</keyword>
<evidence type="ECO:0000256" key="4">
    <source>
        <dbReference type="ARBA" id="ARBA00022452"/>
    </source>
</evidence>
<dbReference type="OrthoDB" id="187483at2"/>
<reference evidence="10 11" key="1">
    <citation type="submission" date="2017-02" db="EMBL/GenBank/DDBJ databases">
        <title>Draft genome sequence of Moraxella lincolnii CCUG 9405T type strain.</title>
        <authorList>
            <person name="Salva-Serra F."/>
            <person name="Engstrom-Jakobsson H."/>
            <person name="Thorell K."/>
            <person name="Jaen-Luchoro D."/>
            <person name="Gonzales-Siles L."/>
            <person name="Karlsson R."/>
            <person name="Yazdan S."/>
            <person name="Boulund F."/>
            <person name="Johnning A."/>
            <person name="Engstrand L."/>
            <person name="Kristiansson E."/>
            <person name="Moore E."/>
        </authorList>
    </citation>
    <scope>NUCLEOTIDE SEQUENCE [LARGE SCALE GENOMIC DNA]</scope>
    <source>
        <strain evidence="10 11">CCUG 9405</strain>
    </source>
</reference>
<dbReference type="AlphaFoldDB" id="A0A1T0CAU3"/>
<dbReference type="RefSeq" id="WP_078308334.1">
    <property type="nucleotide sequence ID" value="NZ_CP174475.1"/>
</dbReference>
<feature type="signal peptide" evidence="9">
    <location>
        <begin position="1"/>
        <end position="24"/>
    </location>
</feature>
<evidence type="ECO:0000256" key="3">
    <source>
        <dbReference type="ARBA" id="ARBA00022448"/>
    </source>
</evidence>
<keyword evidence="11" id="KW-1185">Reference proteome</keyword>